<accession>A0A517QKX5</accession>
<feature type="region of interest" description="Disordered" evidence="1">
    <location>
        <begin position="48"/>
        <end position="126"/>
    </location>
</feature>
<dbReference type="KEGG" id="tpol:Mal48_15290"/>
<dbReference type="EMBL" id="CP036267">
    <property type="protein sequence ID" value="QDT32286.1"/>
    <property type="molecule type" value="Genomic_DNA"/>
</dbReference>
<protein>
    <submittedName>
        <fullName evidence="2">Uncharacterized protein</fullName>
    </submittedName>
</protein>
<dbReference type="Proteomes" id="UP000315724">
    <property type="component" value="Chromosome"/>
</dbReference>
<feature type="compositionally biased region" description="Acidic residues" evidence="1">
    <location>
        <begin position="65"/>
        <end position="76"/>
    </location>
</feature>
<keyword evidence="3" id="KW-1185">Reference proteome</keyword>
<evidence type="ECO:0000313" key="2">
    <source>
        <dbReference type="EMBL" id="QDT32286.1"/>
    </source>
</evidence>
<gene>
    <name evidence="2" type="ORF">Mal48_15290</name>
</gene>
<dbReference type="OrthoDB" id="270814at2"/>
<feature type="compositionally biased region" description="Basic and acidic residues" evidence="1">
    <location>
        <begin position="105"/>
        <end position="115"/>
    </location>
</feature>
<reference evidence="2 3" key="1">
    <citation type="submission" date="2019-02" db="EMBL/GenBank/DDBJ databases">
        <title>Deep-cultivation of Planctomycetes and their phenomic and genomic characterization uncovers novel biology.</title>
        <authorList>
            <person name="Wiegand S."/>
            <person name="Jogler M."/>
            <person name="Boedeker C."/>
            <person name="Pinto D."/>
            <person name="Vollmers J."/>
            <person name="Rivas-Marin E."/>
            <person name="Kohn T."/>
            <person name="Peeters S.H."/>
            <person name="Heuer A."/>
            <person name="Rast P."/>
            <person name="Oberbeckmann S."/>
            <person name="Bunk B."/>
            <person name="Jeske O."/>
            <person name="Meyerdierks A."/>
            <person name="Storesund J.E."/>
            <person name="Kallscheuer N."/>
            <person name="Luecker S."/>
            <person name="Lage O.M."/>
            <person name="Pohl T."/>
            <person name="Merkel B.J."/>
            <person name="Hornburger P."/>
            <person name="Mueller R.-W."/>
            <person name="Bruemmer F."/>
            <person name="Labrenz M."/>
            <person name="Spormann A.M."/>
            <person name="Op den Camp H."/>
            <person name="Overmann J."/>
            <person name="Amann R."/>
            <person name="Jetten M.S.M."/>
            <person name="Mascher T."/>
            <person name="Medema M.H."/>
            <person name="Devos D.P."/>
            <person name="Kaster A.-K."/>
            <person name="Ovreas L."/>
            <person name="Rohde M."/>
            <person name="Galperin M.Y."/>
            <person name="Jogler C."/>
        </authorList>
    </citation>
    <scope>NUCLEOTIDE SEQUENCE [LARGE SCALE GENOMIC DNA]</scope>
    <source>
        <strain evidence="2 3">Mal48</strain>
    </source>
</reference>
<name>A0A517QKX5_9PLAN</name>
<dbReference type="AlphaFoldDB" id="A0A517QKX5"/>
<proteinExistence type="predicted"/>
<dbReference type="RefSeq" id="WP_145197442.1">
    <property type="nucleotide sequence ID" value="NZ_CP036267.1"/>
</dbReference>
<evidence type="ECO:0000313" key="3">
    <source>
        <dbReference type="Proteomes" id="UP000315724"/>
    </source>
</evidence>
<organism evidence="2 3">
    <name type="scientific">Thalassoglobus polymorphus</name>
    <dbReference type="NCBI Taxonomy" id="2527994"/>
    <lineage>
        <taxon>Bacteria</taxon>
        <taxon>Pseudomonadati</taxon>
        <taxon>Planctomycetota</taxon>
        <taxon>Planctomycetia</taxon>
        <taxon>Planctomycetales</taxon>
        <taxon>Planctomycetaceae</taxon>
        <taxon>Thalassoglobus</taxon>
    </lineage>
</organism>
<evidence type="ECO:0000256" key="1">
    <source>
        <dbReference type="SAM" id="MobiDB-lite"/>
    </source>
</evidence>
<sequence>MSESKESPCPDCGEMVRVNSLRCWNCGAFMNPELEEKYLEMQAKPQQTIFSDLPDSEVSSLADDASTEEGGDDDFELSMPSKTPAVTNEAGALPSDLNDPASTDPESKRSAEDAPVKSTGDDIFNIAMKDEKQLQKQRRKRAQRGGMKTPGGGLIIFCPYGCRIVVKESHRGMQGKCPECRAPFIVPVDPPNFRKEKTSDDSSSKEATKEGFEGWLSDLHLHNVNPEKLKLKADSLLKEFTLADFGFSDDQLVVAVYTKKARAALGKSDGKNDPRTALKAELQAGKKGENPDLAEMMTFSKDDLAQIKVVQPVASRADSIFHGITVFGEGRISIQLPHVEGKNEILYVSMGLTQFWEFQKLVEEKYGVTSLGAGAGIPSEHEYESYRCHFLETQIKALKNLEFYKADETVELEAVGYQCGKCQATVSEEGRKREGLGGKTAKGIPKAKCPKCSSKMGDNTLYGIKQEAEEPATAGAM</sequence>